<keyword evidence="1" id="KW-0732">Signal</keyword>
<protein>
    <submittedName>
        <fullName evidence="2">Uncharacterized protein</fullName>
    </submittedName>
</protein>
<organism evidence="2">
    <name type="scientific">Rhipicephalus zambeziensis</name>
    <dbReference type="NCBI Taxonomy" id="60191"/>
    <lineage>
        <taxon>Eukaryota</taxon>
        <taxon>Metazoa</taxon>
        <taxon>Ecdysozoa</taxon>
        <taxon>Arthropoda</taxon>
        <taxon>Chelicerata</taxon>
        <taxon>Arachnida</taxon>
        <taxon>Acari</taxon>
        <taxon>Parasitiformes</taxon>
        <taxon>Ixodida</taxon>
        <taxon>Ixodoidea</taxon>
        <taxon>Ixodidae</taxon>
        <taxon>Rhipicephalinae</taxon>
        <taxon>Rhipicephalus</taxon>
        <taxon>Rhipicephalus</taxon>
    </lineage>
</organism>
<name>A0A224YQV5_9ACAR</name>
<feature type="chain" id="PRO_5013347700" evidence="1">
    <location>
        <begin position="22"/>
        <end position="141"/>
    </location>
</feature>
<proteinExistence type="predicted"/>
<accession>A0A224YQV5</accession>
<dbReference type="EMBL" id="GFPF01008820">
    <property type="protein sequence ID" value="MAA19966.1"/>
    <property type="molecule type" value="Transcribed_RNA"/>
</dbReference>
<sequence length="141" mass="15896">MKYQVVAIFAILCFVSTKVNADDDVDTLIKKLEMFVKSLNLDEEKSQEILGKLDKAREECLSDADDINPEVIQQLVKGAMPVLEQCAESVMDEEDLEEKGTKIIDCIAQKAKDFAADSDMTDEEKQKFDDALECLKKLVKE</sequence>
<reference evidence="2" key="1">
    <citation type="journal article" date="2017" name="Parasit. Vectors">
        <title>Sialotranscriptomics of Rhipicephalus zambeziensis reveals intricate expression profiles of secretory proteins and suggests tight temporal transcriptional regulation during blood-feeding.</title>
        <authorList>
            <person name="de Castro M.H."/>
            <person name="de Klerk D."/>
            <person name="Pienaar R."/>
            <person name="Rees D.J.G."/>
            <person name="Mans B.J."/>
        </authorList>
    </citation>
    <scope>NUCLEOTIDE SEQUENCE</scope>
    <source>
        <tissue evidence="2">Salivary glands</tissue>
    </source>
</reference>
<evidence type="ECO:0000256" key="1">
    <source>
        <dbReference type="SAM" id="SignalP"/>
    </source>
</evidence>
<evidence type="ECO:0000313" key="2">
    <source>
        <dbReference type="EMBL" id="MAA19966.1"/>
    </source>
</evidence>
<dbReference type="AlphaFoldDB" id="A0A224YQV5"/>
<feature type="signal peptide" evidence="1">
    <location>
        <begin position="1"/>
        <end position="21"/>
    </location>
</feature>